<keyword evidence="3 5" id="KW-0285">Flavoprotein</keyword>
<feature type="region of interest" description="Disordered" evidence="6">
    <location>
        <begin position="28"/>
        <end position="70"/>
    </location>
</feature>
<dbReference type="SUPFAM" id="SSF47203">
    <property type="entry name" value="Acyl-CoA dehydrogenase C-terminal domain-like"/>
    <property type="match status" value="1"/>
</dbReference>
<dbReference type="PANTHER" id="PTHR43884">
    <property type="entry name" value="ACYL-COA DEHYDROGENASE"/>
    <property type="match status" value="1"/>
</dbReference>
<feature type="domain" description="Acyl-CoA dehydrogenase/oxidase N-terminal" evidence="9">
    <location>
        <begin position="66"/>
        <end position="153"/>
    </location>
</feature>
<name>A0ABN2SP62_9ACTN</name>
<evidence type="ECO:0000256" key="6">
    <source>
        <dbReference type="SAM" id="MobiDB-lite"/>
    </source>
</evidence>
<feature type="region of interest" description="Disordered" evidence="6">
    <location>
        <begin position="347"/>
        <end position="373"/>
    </location>
</feature>
<evidence type="ECO:0000259" key="9">
    <source>
        <dbReference type="Pfam" id="PF02771"/>
    </source>
</evidence>
<dbReference type="Pfam" id="PF00441">
    <property type="entry name" value="Acyl-CoA_dh_1"/>
    <property type="match status" value="2"/>
</dbReference>
<dbReference type="InterPro" id="IPR006089">
    <property type="entry name" value="Acyl-CoA_DH_CS"/>
</dbReference>
<evidence type="ECO:0000256" key="2">
    <source>
        <dbReference type="ARBA" id="ARBA00009347"/>
    </source>
</evidence>
<dbReference type="InterPro" id="IPR013786">
    <property type="entry name" value="AcylCoA_DH/ox_N"/>
</dbReference>
<comment type="similarity">
    <text evidence="2 5">Belongs to the acyl-CoA dehydrogenase family.</text>
</comment>
<dbReference type="InterPro" id="IPR009100">
    <property type="entry name" value="AcylCoA_DH/oxidase_NM_dom_sf"/>
</dbReference>
<gene>
    <name evidence="10" type="ORF">GCM10009799_14790</name>
</gene>
<protein>
    <submittedName>
        <fullName evidence="10">Acyl-CoA dehydrogenase family protein</fullName>
    </submittedName>
</protein>
<feature type="domain" description="Acyl-CoA dehydrogenase/oxidase C-terminal" evidence="7">
    <location>
        <begin position="378"/>
        <end position="447"/>
    </location>
</feature>
<reference evidence="10 11" key="1">
    <citation type="journal article" date="2019" name="Int. J. Syst. Evol. Microbiol.">
        <title>The Global Catalogue of Microorganisms (GCM) 10K type strain sequencing project: providing services to taxonomists for standard genome sequencing and annotation.</title>
        <authorList>
            <consortium name="The Broad Institute Genomics Platform"/>
            <consortium name="The Broad Institute Genome Sequencing Center for Infectious Disease"/>
            <person name="Wu L."/>
            <person name="Ma J."/>
        </authorList>
    </citation>
    <scope>NUCLEOTIDE SEQUENCE [LARGE SCALE GENOMIC DNA]</scope>
    <source>
        <strain evidence="10 11">JCM 15313</strain>
    </source>
</reference>
<dbReference type="InterPro" id="IPR036250">
    <property type="entry name" value="AcylCo_DH-like_C"/>
</dbReference>
<keyword evidence="5" id="KW-0560">Oxidoreductase</keyword>
<dbReference type="Pfam" id="PF02771">
    <property type="entry name" value="Acyl-CoA_dh_N"/>
    <property type="match status" value="1"/>
</dbReference>
<keyword evidence="4 5" id="KW-0274">FAD</keyword>
<dbReference type="Pfam" id="PF02770">
    <property type="entry name" value="Acyl-CoA_dh_M"/>
    <property type="match status" value="1"/>
</dbReference>
<accession>A0ABN2SP62</accession>
<dbReference type="PROSITE" id="PS00072">
    <property type="entry name" value="ACYL_COA_DH_1"/>
    <property type="match status" value="1"/>
</dbReference>
<proteinExistence type="inferred from homology"/>
<dbReference type="Proteomes" id="UP001501585">
    <property type="component" value="Unassembled WGS sequence"/>
</dbReference>
<evidence type="ECO:0000259" key="7">
    <source>
        <dbReference type="Pfam" id="PF00441"/>
    </source>
</evidence>
<evidence type="ECO:0000259" key="8">
    <source>
        <dbReference type="Pfam" id="PF02770"/>
    </source>
</evidence>
<organism evidence="10 11">
    <name type="scientific">Nocardiopsis rhodophaea</name>
    <dbReference type="NCBI Taxonomy" id="280238"/>
    <lineage>
        <taxon>Bacteria</taxon>
        <taxon>Bacillati</taxon>
        <taxon>Actinomycetota</taxon>
        <taxon>Actinomycetes</taxon>
        <taxon>Streptosporangiales</taxon>
        <taxon>Nocardiopsidaceae</taxon>
        <taxon>Nocardiopsis</taxon>
    </lineage>
</organism>
<dbReference type="Gene3D" id="1.10.540.10">
    <property type="entry name" value="Acyl-CoA dehydrogenase/oxidase, N-terminal domain"/>
    <property type="match status" value="1"/>
</dbReference>
<comment type="cofactor">
    <cofactor evidence="1 5">
        <name>FAD</name>
        <dbReference type="ChEBI" id="CHEBI:57692"/>
    </cofactor>
</comment>
<dbReference type="InterPro" id="IPR006091">
    <property type="entry name" value="Acyl-CoA_Oxase/DH_mid-dom"/>
</dbReference>
<dbReference type="Gene3D" id="2.40.110.10">
    <property type="entry name" value="Butyryl-CoA Dehydrogenase, subunit A, domain 2"/>
    <property type="match status" value="1"/>
</dbReference>
<evidence type="ECO:0000256" key="3">
    <source>
        <dbReference type="ARBA" id="ARBA00022630"/>
    </source>
</evidence>
<evidence type="ECO:0000313" key="11">
    <source>
        <dbReference type="Proteomes" id="UP001501585"/>
    </source>
</evidence>
<dbReference type="RefSeq" id="WP_344161068.1">
    <property type="nucleotide sequence ID" value="NZ_BAAAPC010000005.1"/>
</dbReference>
<dbReference type="SUPFAM" id="SSF56645">
    <property type="entry name" value="Acyl-CoA dehydrogenase NM domain-like"/>
    <property type="match status" value="1"/>
</dbReference>
<dbReference type="EMBL" id="BAAAPC010000005">
    <property type="protein sequence ID" value="GAA1989981.1"/>
    <property type="molecule type" value="Genomic_DNA"/>
</dbReference>
<dbReference type="InterPro" id="IPR009075">
    <property type="entry name" value="AcylCo_DH/oxidase_C"/>
</dbReference>
<dbReference type="Gene3D" id="1.20.140.10">
    <property type="entry name" value="Butyryl-CoA Dehydrogenase, subunit A, domain 3"/>
    <property type="match status" value="1"/>
</dbReference>
<feature type="domain" description="Acyl-CoA dehydrogenase/oxidase C-terminal" evidence="7">
    <location>
        <begin position="267"/>
        <end position="350"/>
    </location>
</feature>
<dbReference type="PANTHER" id="PTHR43884:SF22">
    <property type="entry name" value="BLR3437 PROTEIN"/>
    <property type="match status" value="1"/>
</dbReference>
<sequence length="449" mass="46574">MAFTLSPDHREFAAWVRATAERELRSAFPAHSASSFPPPPRRSGPGPGGLGDAAHATARASPPPAHTGRVDRGLLHRLGRCGLLDPLFPGAAGGGPTRSVSAVELCLLRETLAQISTAAETALALQGLGATPIVQSGTEKQVAHWIPKVAAGDAVAAFALSEPEAGSDAAALRLAAEPEAGSGAAPSRWRLTGEKTWISNAPDADIYTVFARTGPDAGAQGVSAFLVPADRPGLSGEPLDMIAPHALGHLTFDGVPVTRDDLLGAPGRGFGVAMRTLDLFRPSVGAFVVGMAQAALDLARDHAARRTAFGGPLKDMQSVAHTLAEMATRTEAARLLVYAAATARDDRGATASGPARAPASNPPGSTSTAEEPHVGANGALSLTARAAMAKLYATETAQYVVDAAVQLHGARALRRGHPLEELYREVRAPRIYEGASEVQRTIIARELYR</sequence>
<keyword evidence="11" id="KW-1185">Reference proteome</keyword>
<evidence type="ECO:0000313" key="10">
    <source>
        <dbReference type="EMBL" id="GAA1989981.1"/>
    </source>
</evidence>
<feature type="domain" description="Acyl-CoA oxidase/dehydrogenase middle" evidence="8">
    <location>
        <begin position="157"/>
        <end position="255"/>
    </location>
</feature>
<evidence type="ECO:0000256" key="5">
    <source>
        <dbReference type="RuleBase" id="RU362125"/>
    </source>
</evidence>
<dbReference type="InterPro" id="IPR046373">
    <property type="entry name" value="Acyl-CoA_Oxase/DH_mid-dom_sf"/>
</dbReference>
<evidence type="ECO:0000256" key="4">
    <source>
        <dbReference type="ARBA" id="ARBA00022827"/>
    </source>
</evidence>
<dbReference type="InterPro" id="IPR037069">
    <property type="entry name" value="AcylCoA_DH/ox_N_sf"/>
</dbReference>
<comment type="caution">
    <text evidence="10">The sequence shown here is derived from an EMBL/GenBank/DDBJ whole genome shotgun (WGS) entry which is preliminary data.</text>
</comment>
<evidence type="ECO:0000256" key="1">
    <source>
        <dbReference type="ARBA" id="ARBA00001974"/>
    </source>
</evidence>